<dbReference type="SUPFAM" id="SSF53850">
    <property type="entry name" value="Periplasmic binding protein-like II"/>
    <property type="match status" value="1"/>
</dbReference>
<dbReference type="GO" id="GO:0003677">
    <property type="term" value="F:DNA binding"/>
    <property type="evidence" value="ECO:0007669"/>
    <property type="project" value="UniProtKB-KW"/>
</dbReference>
<keyword evidence="3" id="KW-0238">DNA-binding</keyword>
<comment type="caution">
    <text evidence="6">The sequence shown here is derived from an EMBL/GenBank/DDBJ whole genome shotgun (WGS) entry which is preliminary data.</text>
</comment>
<sequence>MDLLEVRELRYFVTVAEELHFGRAADRLAVAQPALSKTIKRVESRLRVTLFDRTSRSVVLTPAGAALLEHGRHALNAMTVAVQNAQRAADDAPLRFVIKPGGDANLLSGILAAYAEQPGARRVDILFSGATDRTDHLRDGRADAGLLYAPFDDLGGLATETLHVEDRVAVLPGEHRLAGRDRVALGDLSDEVFPRWPGVPGGGSGPEIADVRELTALVRIGRVVAVLPRSLITPVPSGIVCVPVPDAGPSRILIARRDDDHRDHVTALITAAASLRQK</sequence>
<dbReference type="InterPro" id="IPR000847">
    <property type="entry name" value="LysR_HTH_N"/>
</dbReference>
<evidence type="ECO:0000256" key="2">
    <source>
        <dbReference type="ARBA" id="ARBA00023015"/>
    </source>
</evidence>
<evidence type="ECO:0000259" key="5">
    <source>
        <dbReference type="PROSITE" id="PS50931"/>
    </source>
</evidence>
<dbReference type="PROSITE" id="PS50931">
    <property type="entry name" value="HTH_LYSR"/>
    <property type="match status" value="1"/>
</dbReference>
<dbReference type="AlphaFoldDB" id="A0A6N9TYJ9"/>
<keyword evidence="4" id="KW-0804">Transcription</keyword>
<name>A0A6N9TYJ9_STRHA</name>
<evidence type="ECO:0000313" key="6">
    <source>
        <dbReference type="EMBL" id="NEA14676.1"/>
    </source>
</evidence>
<reference evidence="6 7" key="1">
    <citation type="submission" date="2020-01" db="EMBL/GenBank/DDBJ databases">
        <title>Insect and environment-associated Actinomycetes.</title>
        <authorList>
            <person name="Currrie C."/>
            <person name="Chevrette M."/>
            <person name="Carlson C."/>
            <person name="Stubbendieck R."/>
            <person name="Wendt-Pienkowski E."/>
        </authorList>
    </citation>
    <scope>NUCLEOTIDE SEQUENCE [LARGE SCALE GENOMIC DNA]</scope>
    <source>
        <strain evidence="6 7">SID11342</strain>
    </source>
</reference>
<evidence type="ECO:0000256" key="3">
    <source>
        <dbReference type="ARBA" id="ARBA00023125"/>
    </source>
</evidence>
<dbReference type="InterPro" id="IPR036390">
    <property type="entry name" value="WH_DNA-bd_sf"/>
</dbReference>
<evidence type="ECO:0000256" key="1">
    <source>
        <dbReference type="ARBA" id="ARBA00009437"/>
    </source>
</evidence>
<dbReference type="SUPFAM" id="SSF46785">
    <property type="entry name" value="Winged helix' DNA-binding domain"/>
    <property type="match status" value="1"/>
</dbReference>
<dbReference type="PANTHER" id="PTHR30346">
    <property type="entry name" value="TRANSCRIPTIONAL DUAL REGULATOR HCAR-RELATED"/>
    <property type="match status" value="1"/>
</dbReference>
<gene>
    <name evidence="6" type="ORF">G3I29_03825</name>
</gene>
<dbReference type="GO" id="GO:0003700">
    <property type="term" value="F:DNA-binding transcription factor activity"/>
    <property type="evidence" value="ECO:0007669"/>
    <property type="project" value="InterPro"/>
</dbReference>
<dbReference type="Gene3D" id="1.10.10.10">
    <property type="entry name" value="Winged helix-like DNA-binding domain superfamily/Winged helix DNA-binding domain"/>
    <property type="match status" value="1"/>
</dbReference>
<dbReference type="Proteomes" id="UP000471293">
    <property type="component" value="Unassembled WGS sequence"/>
</dbReference>
<evidence type="ECO:0000256" key="4">
    <source>
        <dbReference type="ARBA" id="ARBA00023163"/>
    </source>
</evidence>
<keyword evidence="2" id="KW-0805">Transcription regulation</keyword>
<dbReference type="EMBL" id="JAAGLQ010000076">
    <property type="protein sequence ID" value="NEA14676.1"/>
    <property type="molecule type" value="Genomic_DNA"/>
</dbReference>
<organism evidence="6 7">
    <name type="scientific">Streptomyces halstedii</name>
    <dbReference type="NCBI Taxonomy" id="1944"/>
    <lineage>
        <taxon>Bacteria</taxon>
        <taxon>Bacillati</taxon>
        <taxon>Actinomycetota</taxon>
        <taxon>Actinomycetes</taxon>
        <taxon>Kitasatosporales</taxon>
        <taxon>Streptomycetaceae</taxon>
        <taxon>Streptomyces</taxon>
    </lineage>
</organism>
<dbReference type="Pfam" id="PF03466">
    <property type="entry name" value="LysR_substrate"/>
    <property type="match status" value="1"/>
</dbReference>
<dbReference type="InterPro" id="IPR036388">
    <property type="entry name" value="WH-like_DNA-bd_sf"/>
</dbReference>
<feature type="domain" description="HTH lysR-type" evidence="5">
    <location>
        <begin position="1"/>
        <end position="61"/>
    </location>
</feature>
<comment type="similarity">
    <text evidence="1">Belongs to the LysR transcriptional regulatory family.</text>
</comment>
<dbReference type="Pfam" id="PF00126">
    <property type="entry name" value="HTH_1"/>
    <property type="match status" value="1"/>
</dbReference>
<protein>
    <submittedName>
        <fullName evidence="6">LysR family transcriptional regulator</fullName>
    </submittedName>
</protein>
<dbReference type="GO" id="GO:0032993">
    <property type="term" value="C:protein-DNA complex"/>
    <property type="evidence" value="ECO:0007669"/>
    <property type="project" value="TreeGrafter"/>
</dbReference>
<proteinExistence type="inferred from homology"/>
<evidence type="ECO:0000313" key="7">
    <source>
        <dbReference type="Proteomes" id="UP000471293"/>
    </source>
</evidence>
<dbReference type="InterPro" id="IPR005119">
    <property type="entry name" value="LysR_subst-bd"/>
</dbReference>
<accession>A0A6N9TYJ9</accession>
<dbReference type="Gene3D" id="3.40.190.290">
    <property type="match status" value="1"/>
</dbReference>
<dbReference type="RefSeq" id="WP_164342435.1">
    <property type="nucleotide sequence ID" value="NZ_JAAGLQ010000076.1"/>
</dbReference>
<dbReference type="PRINTS" id="PR00039">
    <property type="entry name" value="HTHLYSR"/>
</dbReference>
<dbReference type="FunFam" id="1.10.10.10:FF:000001">
    <property type="entry name" value="LysR family transcriptional regulator"/>
    <property type="match status" value="1"/>
</dbReference>
<dbReference type="PANTHER" id="PTHR30346:SF0">
    <property type="entry name" value="HCA OPERON TRANSCRIPTIONAL ACTIVATOR HCAR"/>
    <property type="match status" value="1"/>
</dbReference>